<organism evidence="3 4">
    <name type="scientific">Apteryx owenii</name>
    <name type="common">Little spotted kiwi</name>
    <dbReference type="NCBI Taxonomy" id="8824"/>
    <lineage>
        <taxon>Eukaryota</taxon>
        <taxon>Metazoa</taxon>
        <taxon>Chordata</taxon>
        <taxon>Craniata</taxon>
        <taxon>Vertebrata</taxon>
        <taxon>Euteleostomi</taxon>
        <taxon>Archelosauria</taxon>
        <taxon>Archosauria</taxon>
        <taxon>Dinosauria</taxon>
        <taxon>Saurischia</taxon>
        <taxon>Theropoda</taxon>
        <taxon>Coelurosauria</taxon>
        <taxon>Aves</taxon>
        <taxon>Palaeognathae</taxon>
        <taxon>Apterygiformes</taxon>
        <taxon>Apterygidae</taxon>
        <taxon>Apteryx</taxon>
    </lineage>
</organism>
<dbReference type="Pfam" id="PF05794">
    <property type="entry name" value="Tcp11"/>
    <property type="match status" value="1"/>
</dbReference>
<dbReference type="PANTHER" id="PTHR12832">
    <property type="entry name" value="TESTIS-SPECIFIC PROTEIN PBS13 T-COMPLEX 11"/>
    <property type="match status" value="1"/>
</dbReference>
<evidence type="ECO:0000256" key="2">
    <source>
        <dbReference type="SAM" id="MobiDB-lite"/>
    </source>
</evidence>
<reference evidence="3" key="2">
    <citation type="submission" date="2025-09" db="UniProtKB">
        <authorList>
            <consortium name="Ensembl"/>
        </authorList>
    </citation>
    <scope>IDENTIFICATION</scope>
</reference>
<dbReference type="InterPro" id="IPR008862">
    <property type="entry name" value="Tcp11"/>
</dbReference>
<dbReference type="PANTHER" id="PTHR12832:SF14">
    <property type="entry name" value="T-COMPLEX PROTEIN 11 HOMOLOG"/>
    <property type="match status" value="1"/>
</dbReference>
<feature type="region of interest" description="Disordered" evidence="2">
    <location>
        <begin position="1"/>
        <end position="34"/>
    </location>
</feature>
<feature type="region of interest" description="Disordered" evidence="2">
    <location>
        <begin position="333"/>
        <end position="363"/>
    </location>
</feature>
<evidence type="ECO:0000313" key="4">
    <source>
        <dbReference type="Proteomes" id="UP000694424"/>
    </source>
</evidence>
<keyword evidence="4" id="KW-1185">Reference proteome</keyword>
<proteinExistence type="inferred from homology"/>
<accession>A0A8B9P7V3</accession>
<dbReference type="AlphaFoldDB" id="A0A8B9P7V3"/>
<dbReference type="GO" id="GO:1902490">
    <property type="term" value="P:regulation of sperm capacitation"/>
    <property type="evidence" value="ECO:0007669"/>
    <property type="project" value="TreeGrafter"/>
</dbReference>
<dbReference type="Proteomes" id="UP000694424">
    <property type="component" value="Unplaced"/>
</dbReference>
<dbReference type="GO" id="GO:0010737">
    <property type="term" value="P:protein kinase A signaling"/>
    <property type="evidence" value="ECO:0007669"/>
    <property type="project" value="TreeGrafter"/>
</dbReference>
<protein>
    <recommendedName>
        <fullName evidence="5">T-complex 11</fullName>
    </recommendedName>
</protein>
<dbReference type="Ensembl" id="ENSAOWT00000008492.1">
    <property type="protein sequence ID" value="ENSAOWP00000007499.1"/>
    <property type="gene ID" value="ENSAOWG00000005154.1"/>
</dbReference>
<feature type="region of interest" description="Disordered" evidence="2">
    <location>
        <begin position="48"/>
        <end position="113"/>
    </location>
</feature>
<reference evidence="3" key="1">
    <citation type="submission" date="2025-08" db="UniProtKB">
        <authorList>
            <consortium name="Ensembl"/>
        </authorList>
    </citation>
    <scope>IDENTIFICATION</scope>
</reference>
<evidence type="ECO:0008006" key="5">
    <source>
        <dbReference type="Google" id="ProtNLM"/>
    </source>
</evidence>
<comment type="similarity">
    <text evidence="1">Belongs to the TCP11 family.</text>
</comment>
<dbReference type="GO" id="GO:0036126">
    <property type="term" value="C:sperm flagellum"/>
    <property type="evidence" value="ECO:0007669"/>
    <property type="project" value="TreeGrafter"/>
</dbReference>
<evidence type="ECO:0000256" key="1">
    <source>
        <dbReference type="ARBA" id="ARBA00010954"/>
    </source>
</evidence>
<name>A0A8B9P7V3_APTOW</name>
<evidence type="ECO:0000313" key="3">
    <source>
        <dbReference type="Ensembl" id="ENSAOWP00000007499.1"/>
    </source>
</evidence>
<sequence>MNLSVRPVGAASPLGGWETLEGGGSGRTAPPLPRSAVGSALFEAVAGRVRRRANGGSARAGTGIGTGRPRNTAMPKPDEEEPPRPDGGAEEAGPSGESREEELPALRPPASPPQILSMSELLETAHEISKLTIAHEIVLNRDFKLQAVNFAPNSLENRVKETLHKAFWDSLKEQLSASPPDYTQAIQLLQEIKEALLSLLLPRHNRLRSQIEEALDMELIRQEAEHRALDIPSLTMYILGTMAMLCAPVRDEEVQRLQSLTDPVQLLREIFRVLDLMKMDMLNFTIQSLRPHLQDHSVQYERKKFQELLEKLHTSLDHTTEWLRKAAAEVAAASSQSPPHPAVSSSPASLSQGAVSSSTAVPSPTSVLNRGYMNLLCWEPGQKEYPETLFMDQARLQEVQSQVNQLTIIAAVLLVTSGMCGSTLFGSPGFVARLKRVTKVLLEGLSCTRYEEALQDISNQVLQEVSRTLSQLGCPAFTNDKCASLKGQIRSIADKDNAVRSIIEQRIHSFLSLFISPNGQNSLKDLPKGLDAIQEELLEVGCRFGSVIHHNRQVFGPYYSEILKKVLLPEPEPELDAGIDSF</sequence>
<dbReference type="GO" id="GO:0001669">
    <property type="term" value="C:acrosomal vesicle"/>
    <property type="evidence" value="ECO:0007669"/>
    <property type="project" value="TreeGrafter"/>
</dbReference>